<dbReference type="PIRSF" id="PIRSF000103">
    <property type="entry name" value="HIBADH"/>
    <property type="match status" value="1"/>
</dbReference>
<accession>A0ABS6VML5</accession>
<protein>
    <submittedName>
        <fullName evidence="5">NAD(P)-dependent oxidoreductase</fullName>
    </submittedName>
</protein>
<proteinExistence type="predicted"/>
<dbReference type="PANTHER" id="PTHR43060:SF15">
    <property type="entry name" value="3-HYDROXYISOBUTYRATE DEHYDROGENASE-LIKE 1, MITOCHONDRIAL-RELATED"/>
    <property type="match status" value="1"/>
</dbReference>
<evidence type="ECO:0000256" key="2">
    <source>
        <dbReference type="ARBA" id="ARBA00023027"/>
    </source>
</evidence>
<dbReference type="EMBL" id="JAHWDQ010000001">
    <property type="protein sequence ID" value="MBW2939559.1"/>
    <property type="molecule type" value="Genomic_DNA"/>
</dbReference>
<gene>
    <name evidence="5" type="ORF">KXJ70_02145</name>
</gene>
<dbReference type="Pfam" id="PF03446">
    <property type="entry name" value="NAD_binding_2"/>
    <property type="match status" value="1"/>
</dbReference>
<evidence type="ECO:0000256" key="1">
    <source>
        <dbReference type="ARBA" id="ARBA00023002"/>
    </source>
</evidence>
<dbReference type="PANTHER" id="PTHR43060">
    <property type="entry name" value="3-HYDROXYISOBUTYRATE DEHYDROGENASE-LIKE 1, MITOCHONDRIAL-RELATED"/>
    <property type="match status" value="1"/>
</dbReference>
<reference evidence="5" key="1">
    <citation type="submission" date="2021-07" db="EMBL/GenBank/DDBJ databases">
        <title>Zhongshania sp. CAU 1632 isolated from seawater.</title>
        <authorList>
            <person name="Kim W."/>
        </authorList>
    </citation>
    <scope>NUCLEOTIDE SEQUENCE</scope>
    <source>
        <strain evidence="5">CAU 1632</strain>
    </source>
</reference>
<keyword evidence="2" id="KW-0520">NAD</keyword>
<feature type="domain" description="3-hydroxyisobutyrate dehydrogenase-like NAD-binding" evidence="4">
    <location>
        <begin position="165"/>
        <end position="282"/>
    </location>
</feature>
<dbReference type="RefSeq" id="WP_219041809.1">
    <property type="nucleotide sequence ID" value="NZ_JAHWDQ010000001.1"/>
</dbReference>
<dbReference type="Pfam" id="PF14833">
    <property type="entry name" value="NAD_binding_11"/>
    <property type="match status" value="1"/>
</dbReference>
<dbReference type="Proteomes" id="UP001166291">
    <property type="component" value="Unassembled WGS sequence"/>
</dbReference>
<dbReference type="PROSITE" id="PS00895">
    <property type="entry name" value="3_HYDROXYISOBUT_DH"/>
    <property type="match status" value="1"/>
</dbReference>
<dbReference type="InterPro" id="IPR029154">
    <property type="entry name" value="HIBADH-like_NADP-bd"/>
</dbReference>
<evidence type="ECO:0000313" key="6">
    <source>
        <dbReference type="Proteomes" id="UP001166291"/>
    </source>
</evidence>
<dbReference type="InterPro" id="IPR006115">
    <property type="entry name" value="6PGDH_NADP-bd"/>
</dbReference>
<dbReference type="InterPro" id="IPR015815">
    <property type="entry name" value="HIBADH-related"/>
</dbReference>
<comment type="caution">
    <text evidence="5">The sequence shown here is derived from an EMBL/GenBank/DDBJ whole genome shotgun (WGS) entry which is preliminary data.</text>
</comment>
<dbReference type="InterPro" id="IPR002204">
    <property type="entry name" value="3-OH-isobutyrate_DH-rel_CS"/>
</dbReference>
<sequence length="297" mass="31373">MKVAFIGLGTMGYPMAGHLCRAGYSVSVFNRSTEKAQKWSAEFGVDASETIAEAVAEAEVVAVCLGADEDVRAVLCEKQGVFDSMPANGIVVDHSTTSAGLARDMADAAQERQLHFIDAPVSGGQAGAEKGCLTVMAGGDSTAFNAIEPILAAYATRFQLLGPVGSGQLAKMVNQICIAGLLQGLAEGVHFGEQAGLDMPAVIDVISGGAAQSWQMDNRAKTMLANEFDFGFAVDWMRKDIGYVLDEARKRKINLPVTALVDQFYTQVQNLGGGRKDTSSLLLALQSSRPDQCDGKV</sequence>
<organism evidence="5 6">
    <name type="scientific">Zhongshania aquimaris</name>
    <dbReference type="NCBI Taxonomy" id="2857107"/>
    <lineage>
        <taxon>Bacteria</taxon>
        <taxon>Pseudomonadati</taxon>
        <taxon>Pseudomonadota</taxon>
        <taxon>Gammaproteobacteria</taxon>
        <taxon>Cellvibrionales</taxon>
        <taxon>Spongiibacteraceae</taxon>
        <taxon>Zhongshania</taxon>
    </lineage>
</organism>
<keyword evidence="1" id="KW-0560">Oxidoreductase</keyword>
<evidence type="ECO:0000259" key="4">
    <source>
        <dbReference type="Pfam" id="PF14833"/>
    </source>
</evidence>
<keyword evidence="6" id="KW-1185">Reference proteome</keyword>
<evidence type="ECO:0000259" key="3">
    <source>
        <dbReference type="Pfam" id="PF03446"/>
    </source>
</evidence>
<feature type="domain" description="6-phosphogluconate dehydrogenase NADP-binding" evidence="3">
    <location>
        <begin position="2"/>
        <end position="160"/>
    </location>
</feature>
<name>A0ABS6VML5_9GAMM</name>
<evidence type="ECO:0000313" key="5">
    <source>
        <dbReference type="EMBL" id="MBW2939559.1"/>
    </source>
</evidence>